<dbReference type="EMBL" id="DS028151">
    <property type="protein sequence ID" value="EEY62737.1"/>
    <property type="molecule type" value="Genomic_DNA"/>
</dbReference>
<dbReference type="KEGG" id="pif:PITG_14531"/>
<keyword evidence="3" id="KW-1185">Reference proteome</keyword>
<evidence type="ECO:0000313" key="3">
    <source>
        <dbReference type="Proteomes" id="UP000006643"/>
    </source>
</evidence>
<protein>
    <submittedName>
        <fullName evidence="2">Uncharacterized protein</fullName>
    </submittedName>
</protein>
<sequence>MATLAQSTVPAIPVFSIKHSIPKVERGPPVHTDLKRRISILDDQDDNGLDRLSDVETRHNAQQHYRRSLLDSLAIDVGEKYLDEIYREDDADGTESYEADPTRPHAQSGKKNLAC</sequence>
<reference evidence="3" key="1">
    <citation type="journal article" date="2009" name="Nature">
        <title>Genome sequence and analysis of the Irish potato famine pathogen Phytophthora infestans.</title>
        <authorList>
            <consortium name="The Broad Institute Genome Sequencing Platform"/>
            <person name="Haas B.J."/>
            <person name="Kamoun S."/>
            <person name="Zody M.C."/>
            <person name="Jiang R.H."/>
            <person name="Handsaker R.E."/>
            <person name="Cano L.M."/>
            <person name="Grabherr M."/>
            <person name="Kodira C.D."/>
            <person name="Raffaele S."/>
            <person name="Torto-Alalibo T."/>
            <person name="Bozkurt T.O."/>
            <person name="Ah-Fong A.M."/>
            <person name="Alvarado L."/>
            <person name="Anderson V.L."/>
            <person name="Armstrong M.R."/>
            <person name="Avrova A."/>
            <person name="Baxter L."/>
            <person name="Beynon J."/>
            <person name="Boevink P.C."/>
            <person name="Bollmann S.R."/>
            <person name="Bos J.I."/>
            <person name="Bulone V."/>
            <person name="Cai G."/>
            <person name="Cakir C."/>
            <person name="Carrington J.C."/>
            <person name="Chawner M."/>
            <person name="Conti L."/>
            <person name="Costanzo S."/>
            <person name="Ewan R."/>
            <person name="Fahlgren N."/>
            <person name="Fischbach M.A."/>
            <person name="Fugelstad J."/>
            <person name="Gilroy E.M."/>
            <person name="Gnerre S."/>
            <person name="Green P.J."/>
            <person name="Grenville-Briggs L.J."/>
            <person name="Griffith J."/>
            <person name="Grunwald N.J."/>
            <person name="Horn K."/>
            <person name="Horner N.R."/>
            <person name="Hu C.H."/>
            <person name="Huitema E."/>
            <person name="Jeong D.H."/>
            <person name="Jones A.M."/>
            <person name="Jones J.D."/>
            <person name="Jones R.W."/>
            <person name="Karlsson E.K."/>
            <person name="Kunjeti S.G."/>
            <person name="Lamour K."/>
            <person name="Liu Z."/>
            <person name="Ma L."/>
            <person name="Maclean D."/>
            <person name="Chibucos M.C."/>
            <person name="McDonald H."/>
            <person name="McWalters J."/>
            <person name="Meijer H.J."/>
            <person name="Morgan W."/>
            <person name="Morris P.F."/>
            <person name="Munro C.A."/>
            <person name="O'Neill K."/>
            <person name="Ospina-Giraldo M."/>
            <person name="Pinzon A."/>
            <person name="Pritchard L."/>
            <person name="Ramsahoye B."/>
            <person name="Ren Q."/>
            <person name="Restrepo S."/>
            <person name="Roy S."/>
            <person name="Sadanandom A."/>
            <person name="Savidor A."/>
            <person name="Schornack S."/>
            <person name="Schwartz D.C."/>
            <person name="Schumann U.D."/>
            <person name="Schwessinger B."/>
            <person name="Seyer L."/>
            <person name="Sharpe T."/>
            <person name="Silvar C."/>
            <person name="Song J."/>
            <person name="Studholme D.J."/>
            <person name="Sykes S."/>
            <person name="Thines M."/>
            <person name="van de Vondervoort P.J."/>
            <person name="Phuntumart V."/>
            <person name="Wawra S."/>
            <person name="Weide R."/>
            <person name="Win J."/>
            <person name="Young C."/>
            <person name="Zhou S."/>
            <person name="Fry W."/>
            <person name="Meyers B.C."/>
            <person name="van West P."/>
            <person name="Ristaino J."/>
            <person name="Govers F."/>
            <person name="Birch P.R."/>
            <person name="Whisson S.C."/>
            <person name="Judelson H.S."/>
            <person name="Nusbaum C."/>
        </authorList>
    </citation>
    <scope>NUCLEOTIDE SEQUENCE [LARGE SCALE GENOMIC DNA]</scope>
    <source>
        <strain evidence="3">T30-4</strain>
    </source>
</reference>
<feature type="region of interest" description="Disordered" evidence="1">
    <location>
        <begin position="91"/>
        <end position="115"/>
    </location>
</feature>
<dbReference type="RefSeq" id="XP_002898979.1">
    <property type="nucleotide sequence ID" value="XM_002898933.1"/>
</dbReference>
<organism evidence="2 3">
    <name type="scientific">Phytophthora infestans (strain T30-4)</name>
    <name type="common">Potato late blight agent</name>
    <dbReference type="NCBI Taxonomy" id="403677"/>
    <lineage>
        <taxon>Eukaryota</taxon>
        <taxon>Sar</taxon>
        <taxon>Stramenopiles</taxon>
        <taxon>Oomycota</taxon>
        <taxon>Peronosporomycetes</taxon>
        <taxon>Peronosporales</taxon>
        <taxon>Peronosporaceae</taxon>
        <taxon>Phytophthora</taxon>
    </lineage>
</organism>
<proteinExistence type="predicted"/>
<evidence type="ECO:0000313" key="2">
    <source>
        <dbReference type="EMBL" id="EEY62737.1"/>
    </source>
</evidence>
<dbReference type="AlphaFoldDB" id="D0NQ25"/>
<gene>
    <name evidence="2" type="ORF">PITG_14531</name>
</gene>
<name>D0NQ25_PHYIT</name>
<dbReference type="InParanoid" id="D0NQ25"/>
<evidence type="ECO:0000256" key="1">
    <source>
        <dbReference type="SAM" id="MobiDB-lite"/>
    </source>
</evidence>
<dbReference type="VEuPathDB" id="FungiDB:PITG_14531"/>
<accession>D0NQ25</accession>
<dbReference type="HOGENOM" id="CLU_2113719_0_0_1"/>
<dbReference type="OrthoDB" id="106095at2759"/>
<dbReference type="Proteomes" id="UP000006643">
    <property type="component" value="Unassembled WGS sequence"/>
</dbReference>
<dbReference type="GeneID" id="9474156"/>